<feature type="region of interest" description="Disordered" evidence="1">
    <location>
        <begin position="299"/>
        <end position="318"/>
    </location>
</feature>
<reference evidence="2" key="1">
    <citation type="submission" date="2023-03" db="EMBL/GenBank/DDBJ databases">
        <title>Electrophorus voltai genome.</title>
        <authorList>
            <person name="Bian C."/>
        </authorList>
    </citation>
    <scope>NUCLEOTIDE SEQUENCE</scope>
    <source>
        <strain evidence="2">CB-2022</strain>
        <tissue evidence="2">Muscle</tissue>
    </source>
</reference>
<feature type="region of interest" description="Disordered" evidence="1">
    <location>
        <begin position="202"/>
        <end position="289"/>
    </location>
</feature>
<organism evidence="2 3">
    <name type="scientific">Electrophorus voltai</name>
    <dbReference type="NCBI Taxonomy" id="2609070"/>
    <lineage>
        <taxon>Eukaryota</taxon>
        <taxon>Metazoa</taxon>
        <taxon>Chordata</taxon>
        <taxon>Craniata</taxon>
        <taxon>Vertebrata</taxon>
        <taxon>Euteleostomi</taxon>
        <taxon>Actinopterygii</taxon>
        <taxon>Neopterygii</taxon>
        <taxon>Teleostei</taxon>
        <taxon>Ostariophysi</taxon>
        <taxon>Gymnotiformes</taxon>
        <taxon>Gymnotoidei</taxon>
        <taxon>Gymnotidae</taxon>
        <taxon>Electrophorus</taxon>
    </lineage>
</organism>
<keyword evidence="3" id="KW-1185">Reference proteome</keyword>
<feature type="region of interest" description="Disordered" evidence="1">
    <location>
        <begin position="135"/>
        <end position="166"/>
    </location>
</feature>
<sequence length="318" mass="35088">MRVDAAVAVGRTARMVSLRVPHRAFRSPQLSRPLHNNTPIITYRNTYNGFLGKEKGRERGEVSASHSLCSEASRVLGNCPDSREGPGVEAGESYGTTWELDSMDSCYPAERPYLILVSLQGATSREEPTELFWGGPVHGPGSDFAESYGDQPDHEHRHSEMGSAGSYDPCLDNHYTDYGETGECSNVSLRSDMGYYREEDTPMDVEKDPHRDLPSHSDAKSSENDEPPAPKAPPKAPPRACHHRASKLPRVASRKALLSEKDTPPPKAKSPRAHMPMPKSRGGNKAAAPVPALERATQLVRFPTCMRQNQDSRRYPSQ</sequence>
<proteinExistence type="predicted"/>
<feature type="compositionally biased region" description="Basic and acidic residues" evidence="1">
    <location>
        <begin position="151"/>
        <end position="160"/>
    </location>
</feature>
<gene>
    <name evidence="2" type="ORF">P4O66_012381</name>
</gene>
<feature type="compositionally biased region" description="Basic and acidic residues" evidence="1">
    <location>
        <begin position="202"/>
        <end position="223"/>
    </location>
</feature>
<dbReference type="EMBL" id="JAROKS010000019">
    <property type="protein sequence ID" value="KAK1792434.1"/>
    <property type="molecule type" value="Genomic_DNA"/>
</dbReference>
<name>A0AAD8Z4Q6_9TELE</name>
<dbReference type="Proteomes" id="UP001239994">
    <property type="component" value="Unassembled WGS sequence"/>
</dbReference>
<dbReference type="AlphaFoldDB" id="A0AAD8Z4Q6"/>
<evidence type="ECO:0000256" key="1">
    <source>
        <dbReference type="SAM" id="MobiDB-lite"/>
    </source>
</evidence>
<protein>
    <submittedName>
        <fullName evidence="2">Uncharacterized protein</fullName>
    </submittedName>
</protein>
<accession>A0AAD8Z4Q6</accession>
<comment type="caution">
    <text evidence="2">The sequence shown here is derived from an EMBL/GenBank/DDBJ whole genome shotgun (WGS) entry which is preliminary data.</text>
</comment>
<evidence type="ECO:0000313" key="3">
    <source>
        <dbReference type="Proteomes" id="UP001239994"/>
    </source>
</evidence>
<feature type="compositionally biased region" description="Pro residues" evidence="1">
    <location>
        <begin position="227"/>
        <end position="237"/>
    </location>
</feature>
<evidence type="ECO:0000313" key="2">
    <source>
        <dbReference type="EMBL" id="KAK1792434.1"/>
    </source>
</evidence>